<dbReference type="SUPFAM" id="SSF48452">
    <property type="entry name" value="TPR-like"/>
    <property type="match status" value="1"/>
</dbReference>
<keyword evidence="4 12" id="KW-0812">Transmembrane</keyword>
<dbReference type="Proteomes" id="UP000694844">
    <property type="component" value="Chromosome 5"/>
</dbReference>
<evidence type="ECO:0000313" key="14">
    <source>
        <dbReference type="RefSeq" id="XP_022338040.1"/>
    </source>
</evidence>
<dbReference type="KEGG" id="cvn:111133712"/>
<keyword evidence="7 12" id="KW-1133">Transmembrane helix</keyword>
<dbReference type="GO" id="GO:0005778">
    <property type="term" value="C:peroxisomal membrane"/>
    <property type="evidence" value="ECO:0007669"/>
    <property type="project" value="UniProtKB-SubCell"/>
</dbReference>
<keyword evidence="9 11" id="KW-0472">Membrane</keyword>
<dbReference type="InterPro" id="IPR011990">
    <property type="entry name" value="TPR-like_helical_dom_sf"/>
</dbReference>
<feature type="transmembrane region" description="Helical" evidence="12">
    <location>
        <begin position="123"/>
        <end position="147"/>
    </location>
</feature>
<sequence length="150" mass="17058">MEAILNEVVDPADLKKFELMYNEQVRRGQVSEKAKFEYAWCLVRSKYIDDMREGVALLEDLFKRASDDNARRDYLYYMSVGYTRIKEYPQALTYVKALLKIEPGNYQALELQKFINKKMTKEGIMGMAIVGGAALAIGGLVSLGIALTKK</sequence>
<comment type="domain">
    <text evidence="11">The C-terminus is required for mitochondrial localization, while the N-terminus is necessary for mitochondrial fission.</text>
</comment>
<dbReference type="FunFam" id="1.25.40.10:FF:000147">
    <property type="entry name" value="Mitochondrial fission 1 protein"/>
    <property type="match status" value="1"/>
</dbReference>
<name>A0A8B8ED51_CRAVI</name>
<keyword evidence="5" id="KW-0053">Apoptosis</keyword>
<dbReference type="GO" id="GO:0016559">
    <property type="term" value="P:peroxisome fission"/>
    <property type="evidence" value="ECO:0007669"/>
    <property type="project" value="TreeGrafter"/>
</dbReference>
<dbReference type="RefSeq" id="XP_022338040.1">
    <property type="nucleotide sequence ID" value="XM_022482332.1"/>
</dbReference>
<dbReference type="OrthoDB" id="421154at2759"/>
<protein>
    <recommendedName>
        <fullName evidence="11">Mitochondrial fission 1 protein</fullName>
    </recommendedName>
</protein>
<organism evidence="13 14">
    <name type="scientific">Crassostrea virginica</name>
    <name type="common">Eastern oyster</name>
    <dbReference type="NCBI Taxonomy" id="6565"/>
    <lineage>
        <taxon>Eukaryota</taxon>
        <taxon>Metazoa</taxon>
        <taxon>Spiralia</taxon>
        <taxon>Lophotrochozoa</taxon>
        <taxon>Mollusca</taxon>
        <taxon>Bivalvia</taxon>
        <taxon>Autobranchia</taxon>
        <taxon>Pteriomorphia</taxon>
        <taxon>Ostreida</taxon>
        <taxon>Ostreoidea</taxon>
        <taxon>Ostreidae</taxon>
        <taxon>Crassostrea</taxon>
    </lineage>
</organism>
<evidence type="ECO:0000313" key="13">
    <source>
        <dbReference type="Proteomes" id="UP000694844"/>
    </source>
</evidence>
<dbReference type="GO" id="GO:0043653">
    <property type="term" value="P:mitochondrial fragmentation involved in apoptotic process"/>
    <property type="evidence" value="ECO:0007669"/>
    <property type="project" value="TreeGrafter"/>
</dbReference>
<reference evidence="14" key="1">
    <citation type="submission" date="2025-08" db="UniProtKB">
        <authorList>
            <consortium name="RefSeq"/>
        </authorList>
    </citation>
    <scope>IDENTIFICATION</scope>
    <source>
        <tissue evidence="14">Whole sample</tissue>
    </source>
</reference>
<keyword evidence="10" id="KW-0576">Peroxisome</keyword>
<dbReference type="GO" id="GO:0000266">
    <property type="term" value="P:mitochondrial fission"/>
    <property type="evidence" value="ECO:0007669"/>
    <property type="project" value="UniProtKB-UniRule"/>
</dbReference>
<dbReference type="GO" id="GO:0005741">
    <property type="term" value="C:mitochondrial outer membrane"/>
    <property type="evidence" value="ECO:0007669"/>
    <property type="project" value="UniProtKB-SubCell"/>
</dbReference>
<comment type="subcellular location">
    <subcellularLocation>
        <location evidence="2">Mitochondrion outer membrane</location>
        <topology evidence="2">Single-pass membrane protein</topology>
    </subcellularLocation>
    <subcellularLocation>
        <location evidence="1">Peroxisome membrane</location>
        <topology evidence="1">Single-pass membrane protein</topology>
    </subcellularLocation>
</comment>
<dbReference type="AlphaFoldDB" id="A0A8B8ED51"/>
<keyword evidence="13" id="KW-1185">Reference proteome</keyword>
<evidence type="ECO:0000256" key="2">
    <source>
        <dbReference type="ARBA" id="ARBA00004572"/>
    </source>
</evidence>
<keyword evidence="6 11" id="KW-1000">Mitochondrion outer membrane</keyword>
<dbReference type="CDD" id="cd12212">
    <property type="entry name" value="Fis1"/>
    <property type="match status" value="1"/>
</dbReference>
<evidence type="ECO:0000256" key="10">
    <source>
        <dbReference type="ARBA" id="ARBA00023140"/>
    </source>
</evidence>
<evidence type="ECO:0000256" key="4">
    <source>
        <dbReference type="ARBA" id="ARBA00022692"/>
    </source>
</evidence>
<evidence type="ECO:0000256" key="3">
    <source>
        <dbReference type="ARBA" id="ARBA00008937"/>
    </source>
</evidence>
<dbReference type="InterPro" id="IPR016543">
    <property type="entry name" value="Fis1"/>
</dbReference>
<evidence type="ECO:0000256" key="6">
    <source>
        <dbReference type="ARBA" id="ARBA00022787"/>
    </source>
</evidence>
<evidence type="ECO:0000256" key="9">
    <source>
        <dbReference type="ARBA" id="ARBA00023136"/>
    </source>
</evidence>
<dbReference type="PANTHER" id="PTHR13247:SF0">
    <property type="entry name" value="MITOCHONDRIAL FISSION 1 PROTEIN"/>
    <property type="match status" value="1"/>
</dbReference>
<gene>
    <name evidence="14" type="primary">LOC111133712</name>
</gene>
<evidence type="ECO:0000256" key="8">
    <source>
        <dbReference type="ARBA" id="ARBA00023128"/>
    </source>
</evidence>
<dbReference type="PANTHER" id="PTHR13247">
    <property type="entry name" value="TETRATRICOPEPTIDE REPEAT PROTEIN 11 TPR REPEAT PROTEIN 11"/>
    <property type="match status" value="1"/>
</dbReference>
<comment type="function">
    <text evidence="11">Involved in the fragmentation of the mitochondrial network and its perinuclear clustering.</text>
</comment>
<dbReference type="GO" id="GO:0000422">
    <property type="term" value="P:autophagy of mitochondrion"/>
    <property type="evidence" value="ECO:0007669"/>
    <property type="project" value="TreeGrafter"/>
</dbReference>
<comment type="similarity">
    <text evidence="3 11">Belongs to the FIS1 family.</text>
</comment>
<proteinExistence type="inferred from homology"/>
<dbReference type="Pfam" id="PF14852">
    <property type="entry name" value="Fis1_TPR_N"/>
    <property type="match status" value="1"/>
</dbReference>
<dbReference type="InterPro" id="IPR033745">
    <property type="entry name" value="Fis1_cytosol"/>
</dbReference>
<dbReference type="GeneID" id="111133712"/>
<keyword evidence="8 11" id="KW-0496">Mitochondrion</keyword>
<evidence type="ECO:0000256" key="12">
    <source>
        <dbReference type="SAM" id="Phobius"/>
    </source>
</evidence>
<dbReference type="PIRSF" id="PIRSF008835">
    <property type="entry name" value="TPR_repeat_11_Fis1"/>
    <property type="match status" value="1"/>
</dbReference>
<dbReference type="InterPro" id="IPR028058">
    <property type="entry name" value="Fis1_TPR_N"/>
</dbReference>
<evidence type="ECO:0000256" key="5">
    <source>
        <dbReference type="ARBA" id="ARBA00022703"/>
    </source>
</evidence>
<evidence type="ECO:0000256" key="1">
    <source>
        <dbReference type="ARBA" id="ARBA00004549"/>
    </source>
</evidence>
<evidence type="ECO:0000256" key="11">
    <source>
        <dbReference type="PIRNR" id="PIRNR008835"/>
    </source>
</evidence>
<evidence type="ECO:0000256" key="7">
    <source>
        <dbReference type="ARBA" id="ARBA00022989"/>
    </source>
</evidence>
<dbReference type="Gene3D" id="1.25.40.10">
    <property type="entry name" value="Tetratricopeptide repeat domain"/>
    <property type="match status" value="1"/>
</dbReference>
<accession>A0A8B8ED51</accession>
<dbReference type="Pfam" id="PF14853">
    <property type="entry name" value="Fis1_TPR_C"/>
    <property type="match status" value="1"/>
</dbReference>
<dbReference type="InterPro" id="IPR028061">
    <property type="entry name" value="Fis1_TPR_C"/>
</dbReference>